<reference evidence="2 3" key="1">
    <citation type="submission" date="2020-08" db="EMBL/GenBank/DDBJ databases">
        <title>Genome public.</title>
        <authorList>
            <person name="Liu C."/>
            <person name="Sun Q."/>
        </authorList>
    </citation>
    <scope>NUCLEOTIDE SEQUENCE [LARGE SCALE GENOMIC DNA]</scope>
    <source>
        <strain evidence="2 3">NSJ-56</strain>
    </source>
</reference>
<name>A0ABR7CYM1_9BACT</name>
<keyword evidence="1" id="KW-0732">Signal</keyword>
<evidence type="ECO:0000256" key="1">
    <source>
        <dbReference type="SAM" id="SignalP"/>
    </source>
</evidence>
<evidence type="ECO:0000313" key="3">
    <source>
        <dbReference type="Proteomes" id="UP000646484"/>
    </source>
</evidence>
<dbReference type="InterPro" id="IPR032299">
    <property type="entry name" value="DUF4843"/>
</dbReference>
<accession>A0ABR7CYM1</accession>
<proteinExistence type="predicted"/>
<dbReference type="Pfam" id="PF16132">
    <property type="entry name" value="DUF4843"/>
    <property type="match status" value="1"/>
</dbReference>
<protein>
    <submittedName>
        <fullName evidence="2">DUF4843 domain-containing protein</fullName>
    </submittedName>
</protein>
<organism evidence="2 3">
    <name type="scientific">Butyricimonas hominis</name>
    <dbReference type="NCBI Taxonomy" id="2763032"/>
    <lineage>
        <taxon>Bacteria</taxon>
        <taxon>Pseudomonadati</taxon>
        <taxon>Bacteroidota</taxon>
        <taxon>Bacteroidia</taxon>
        <taxon>Bacteroidales</taxon>
        <taxon>Odoribacteraceae</taxon>
        <taxon>Butyricimonas</taxon>
    </lineage>
</organism>
<sequence>MKKLMKYTMLLLPVFVLFACEDEVEVYKESTNRLNFVYEAYTKSDTLIPRTFVYDPETKVFDTVWLEVTTMGYIVDQERKFVLEQVSTGENQAEADVHYIAFDNSLVEGLYVIPAGKNEARVPVVLKRDPSLKSKEVTLRIKIGSNENFEPGYSTLQEKVITIADILTQPRYWNFYASYYFAGKYGKVKHQFMIDATADMGIKMNDDFFYSLVGEPNSVDMGLTDYWFYFFTRKLAEENARRAEDGLGPLREAPEPGETEGTLVRFSRYEM</sequence>
<comment type="caution">
    <text evidence="2">The sequence shown here is derived from an EMBL/GenBank/DDBJ whole genome shotgun (WGS) entry which is preliminary data.</text>
</comment>
<feature type="signal peptide" evidence="1">
    <location>
        <begin position="1"/>
        <end position="19"/>
    </location>
</feature>
<gene>
    <name evidence="2" type="ORF">H8S64_06615</name>
</gene>
<dbReference type="RefSeq" id="WP_186975429.1">
    <property type="nucleotide sequence ID" value="NZ_JACOOH010000002.1"/>
</dbReference>
<evidence type="ECO:0000313" key="2">
    <source>
        <dbReference type="EMBL" id="MBC5620766.1"/>
    </source>
</evidence>
<dbReference type="Proteomes" id="UP000646484">
    <property type="component" value="Unassembled WGS sequence"/>
</dbReference>
<keyword evidence="3" id="KW-1185">Reference proteome</keyword>
<dbReference type="PROSITE" id="PS51257">
    <property type="entry name" value="PROKAR_LIPOPROTEIN"/>
    <property type="match status" value="1"/>
</dbReference>
<dbReference type="EMBL" id="JACOOH010000002">
    <property type="protein sequence ID" value="MBC5620766.1"/>
    <property type="molecule type" value="Genomic_DNA"/>
</dbReference>
<feature type="chain" id="PRO_5045518188" evidence="1">
    <location>
        <begin position="20"/>
        <end position="271"/>
    </location>
</feature>